<dbReference type="InterPro" id="IPR001304">
    <property type="entry name" value="C-type_lectin-like"/>
</dbReference>
<keyword evidence="6" id="KW-1133">Transmembrane helix</keyword>
<dbReference type="AlphaFoldDB" id="A0AA35PGD7"/>
<gene>
    <name evidence="8" type="ORF">PODLI_1B043580</name>
</gene>
<feature type="coiled-coil region" evidence="4">
    <location>
        <begin position="105"/>
        <end position="139"/>
    </location>
</feature>
<evidence type="ECO:0000256" key="1">
    <source>
        <dbReference type="ARBA" id="ARBA00004613"/>
    </source>
</evidence>
<keyword evidence="2" id="KW-0964">Secreted</keyword>
<evidence type="ECO:0000313" key="9">
    <source>
        <dbReference type="Proteomes" id="UP001178461"/>
    </source>
</evidence>
<proteinExistence type="predicted"/>
<evidence type="ECO:0000256" key="2">
    <source>
        <dbReference type="ARBA" id="ARBA00022525"/>
    </source>
</evidence>
<keyword evidence="6" id="KW-0812">Transmembrane</keyword>
<dbReference type="Pfam" id="PF00059">
    <property type="entry name" value="Lectin_C"/>
    <property type="match status" value="1"/>
</dbReference>
<protein>
    <recommendedName>
        <fullName evidence="7">C-type lectin domain-containing protein</fullName>
    </recommendedName>
</protein>
<keyword evidence="6" id="KW-0472">Membrane</keyword>
<feature type="transmembrane region" description="Helical" evidence="6">
    <location>
        <begin position="45"/>
        <end position="65"/>
    </location>
</feature>
<dbReference type="InterPro" id="IPR050111">
    <property type="entry name" value="C-type_lectin/snaclec_domain"/>
</dbReference>
<keyword evidence="3" id="KW-1015">Disulfide bond</keyword>
<evidence type="ECO:0000256" key="5">
    <source>
        <dbReference type="SAM" id="MobiDB-lite"/>
    </source>
</evidence>
<comment type="subcellular location">
    <subcellularLocation>
        <location evidence="1">Secreted</location>
    </subcellularLocation>
</comment>
<dbReference type="SUPFAM" id="SSF56436">
    <property type="entry name" value="C-type lectin-like"/>
    <property type="match status" value="1"/>
</dbReference>
<dbReference type="Proteomes" id="UP001178461">
    <property type="component" value="Chromosome 9"/>
</dbReference>
<dbReference type="CDD" id="cd00037">
    <property type="entry name" value="CLECT"/>
    <property type="match status" value="1"/>
</dbReference>
<dbReference type="PANTHER" id="PTHR22803">
    <property type="entry name" value="MANNOSE, PHOSPHOLIPASE, LECTIN RECEPTOR RELATED"/>
    <property type="match status" value="1"/>
</dbReference>
<dbReference type="GO" id="GO:0005576">
    <property type="term" value="C:extracellular region"/>
    <property type="evidence" value="ECO:0007669"/>
    <property type="project" value="UniProtKB-SubCell"/>
</dbReference>
<dbReference type="InterPro" id="IPR016187">
    <property type="entry name" value="CTDL_fold"/>
</dbReference>
<dbReference type="InterPro" id="IPR016186">
    <property type="entry name" value="C-type_lectin-like/link_sf"/>
</dbReference>
<evidence type="ECO:0000256" key="4">
    <source>
        <dbReference type="SAM" id="Coils"/>
    </source>
</evidence>
<evidence type="ECO:0000313" key="8">
    <source>
        <dbReference type="EMBL" id="CAI5784930.1"/>
    </source>
</evidence>
<reference evidence="8" key="1">
    <citation type="submission" date="2022-12" db="EMBL/GenBank/DDBJ databases">
        <authorList>
            <person name="Alioto T."/>
            <person name="Alioto T."/>
            <person name="Gomez Garrido J."/>
        </authorList>
    </citation>
    <scope>NUCLEOTIDE SEQUENCE</scope>
</reference>
<sequence>MGKPAPAKPAKPAKPAAPAGEEQPGTGESGFQKFVTFMKSPTGEYIVIFLMILFTTLTLLLFLLYQKEVKKRDEFQMAMDMIRTFVVGLDTIHEDKDDFGILAVAQNKSEEMRYLANKNDELQKVIDDLTENLKEGAQLLSFETYQEQNFINEQVQKRKKFFWFGVFKDKAKKWRWLSGIEAIITYWQSDEPKNEDRNHCAAIGLDCGAHCWIALHCEERIGYICKKVPDDAWL</sequence>
<keyword evidence="4" id="KW-0175">Coiled coil</keyword>
<feature type="compositionally biased region" description="Low complexity" evidence="5">
    <location>
        <begin position="1"/>
        <end position="19"/>
    </location>
</feature>
<organism evidence="8 9">
    <name type="scientific">Podarcis lilfordi</name>
    <name type="common">Lilford's wall lizard</name>
    <dbReference type="NCBI Taxonomy" id="74358"/>
    <lineage>
        <taxon>Eukaryota</taxon>
        <taxon>Metazoa</taxon>
        <taxon>Chordata</taxon>
        <taxon>Craniata</taxon>
        <taxon>Vertebrata</taxon>
        <taxon>Euteleostomi</taxon>
        <taxon>Lepidosauria</taxon>
        <taxon>Squamata</taxon>
        <taxon>Bifurcata</taxon>
        <taxon>Unidentata</taxon>
        <taxon>Episquamata</taxon>
        <taxon>Laterata</taxon>
        <taxon>Lacertibaenia</taxon>
        <taxon>Lacertidae</taxon>
        <taxon>Podarcis</taxon>
    </lineage>
</organism>
<dbReference type="Gene3D" id="3.10.100.10">
    <property type="entry name" value="Mannose-Binding Protein A, subunit A"/>
    <property type="match status" value="1"/>
</dbReference>
<evidence type="ECO:0000256" key="6">
    <source>
        <dbReference type="SAM" id="Phobius"/>
    </source>
</evidence>
<accession>A0AA35PGD7</accession>
<evidence type="ECO:0000256" key="3">
    <source>
        <dbReference type="ARBA" id="ARBA00023157"/>
    </source>
</evidence>
<name>A0AA35PGD7_9SAUR</name>
<dbReference type="SMART" id="SM00034">
    <property type="entry name" value="CLECT"/>
    <property type="match status" value="1"/>
</dbReference>
<evidence type="ECO:0000259" key="7">
    <source>
        <dbReference type="PROSITE" id="PS50041"/>
    </source>
</evidence>
<dbReference type="EMBL" id="OX395134">
    <property type="protein sequence ID" value="CAI5784930.1"/>
    <property type="molecule type" value="Genomic_DNA"/>
</dbReference>
<dbReference type="PROSITE" id="PS50041">
    <property type="entry name" value="C_TYPE_LECTIN_2"/>
    <property type="match status" value="1"/>
</dbReference>
<keyword evidence="9" id="KW-1185">Reference proteome</keyword>
<feature type="region of interest" description="Disordered" evidence="5">
    <location>
        <begin position="1"/>
        <end position="27"/>
    </location>
</feature>
<feature type="domain" description="C-type lectin" evidence="7">
    <location>
        <begin position="136"/>
        <end position="226"/>
    </location>
</feature>